<dbReference type="EMBL" id="FJNE01000013">
    <property type="protein sequence ID" value="CZR02706.1"/>
    <property type="molecule type" value="Genomic_DNA"/>
</dbReference>
<evidence type="ECO:0000313" key="13">
    <source>
        <dbReference type="Proteomes" id="UP000242754"/>
    </source>
</evidence>
<keyword evidence="13" id="KW-1185">Reference proteome</keyword>
<evidence type="ECO:0000256" key="1">
    <source>
        <dbReference type="ARBA" id="ARBA00004117"/>
    </source>
</evidence>
<dbReference type="PRINTS" id="PR00955">
    <property type="entry name" value="FLGMOTORFLIM"/>
</dbReference>
<evidence type="ECO:0000256" key="4">
    <source>
        <dbReference type="ARBA" id="ARBA00021898"/>
    </source>
</evidence>
<keyword evidence="6" id="KW-0145">Chemotaxis</keyword>
<dbReference type="GO" id="GO:0071978">
    <property type="term" value="P:bacterial-type flagellum-dependent swarming motility"/>
    <property type="evidence" value="ECO:0007669"/>
    <property type="project" value="TreeGrafter"/>
</dbReference>
<evidence type="ECO:0000256" key="5">
    <source>
        <dbReference type="ARBA" id="ARBA00022475"/>
    </source>
</evidence>
<dbReference type="GO" id="GO:0005886">
    <property type="term" value="C:plasma membrane"/>
    <property type="evidence" value="ECO:0007669"/>
    <property type="project" value="UniProtKB-SubCell"/>
</dbReference>
<dbReference type="Gene3D" id="3.40.1550.10">
    <property type="entry name" value="CheC-like"/>
    <property type="match status" value="1"/>
</dbReference>
<dbReference type="AlphaFoldDB" id="A0A143YZV3"/>
<reference evidence="12 13" key="1">
    <citation type="submission" date="2016-02" db="EMBL/GenBank/DDBJ databases">
        <authorList>
            <person name="Wen L."/>
            <person name="He K."/>
            <person name="Yang H."/>
        </authorList>
    </citation>
    <scope>NUCLEOTIDE SEQUENCE [LARGE SCALE GENOMIC DNA]</scope>
    <source>
        <strain evidence="12">Trichococcus palustris</strain>
    </source>
</reference>
<evidence type="ECO:0000256" key="3">
    <source>
        <dbReference type="ARBA" id="ARBA00011049"/>
    </source>
</evidence>
<dbReference type="STRING" id="140314.SAMN04488076_12336"/>
<dbReference type="GO" id="GO:0009425">
    <property type="term" value="C:bacterial-type flagellum basal body"/>
    <property type="evidence" value="ECO:0007669"/>
    <property type="project" value="UniProtKB-SubCell"/>
</dbReference>
<dbReference type="Pfam" id="PF02154">
    <property type="entry name" value="FliM"/>
    <property type="match status" value="1"/>
</dbReference>
<dbReference type="InterPro" id="IPR028976">
    <property type="entry name" value="CheC-like_sf"/>
</dbReference>
<evidence type="ECO:0000256" key="7">
    <source>
        <dbReference type="ARBA" id="ARBA00022779"/>
    </source>
</evidence>
<dbReference type="Pfam" id="PF01052">
    <property type="entry name" value="FliMN_C"/>
    <property type="match status" value="1"/>
</dbReference>
<dbReference type="PANTHER" id="PTHR30034:SF6">
    <property type="entry name" value="YOP PROTEINS TRANSLOCATION PROTEIN Q"/>
    <property type="match status" value="1"/>
</dbReference>
<dbReference type="Gene3D" id="2.30.330.10">
    <property type="entry name" value="SpoA-like"/>
    <property type="match status" value="1"/>
</dbReference>
<keyword evidence="12" id="KW-0969">Cilium</keyword>
<dbReference type="SUPFAM" id="SSF101801">
    <property type="entry name" value="Surface presentation of antigens (SPOA)"/>
    <property type="match status" value="1"/>
</dbReference>
<evidence type="ECO:0000256" key="2">
    <source>
        <dbReference type="ARBA" id="ARBA00004202"/>
    </source>
</evidence>
<proteinExistence type="inferred from homology"/>
<name>A0A143YZV3_9LACT</name>
<dbReference type="InterPro" id="IPR001689">
    <property type="entry name" value="Flag_FliM"/>
</dbReference>
<dbReference type="CDD" id="cd17908">
    <property type="entry name" value="FliM"/>
    <property type="match status" value="1"/>
</dbReference>
<accession>A0A143YZV3</accession>
<feature type="domain" description="Flagellar motor switch protein FliN-like C-terminal" evidence="11">
    <location>
        <begin position="255"/>
        <end position="324"/>
    </location>
</feature>
<keyword evidence="9" id="KW-0975">Bacterial flagellum</keyword>
<evidence type="ECO:0000256" key="9">
    <source>
        <dbReference type="ARBA" id="ARBA00023143"/>
    </source>
</evidence>
<evidence type="ECO:0000259" key="11">
    <source>
        <dbReference type="Pfam" id="PF01052"/>
    </source>
</evidence>
<dbReference type="NCBIfam" id="TIGR01397">
    <property type="entry name" value="fliM_switch"/>
    <property type="match status" value="1"/>
</dbReference>
<keyword evidence="8" id="KW-0472">Membrane</keyword>
<evidence type="ECO:0000256" key="6">
    <source>
        <dbReference type="ARBA" id="ARBA00022500"/>
    </source>
</evidence>
<evidence type="ECO:0000256" key="8">
    <source>
        <dbReference type="ARBA" id="ARBA00023136"/>
    </source>
</evidence>
<dbReference type="GO" id="GO:0003774">
    <property type="term" value="F:cytoskeletal motor activity"/>
    <property type="evidence" value="ECO:0007669"/>
    <property type="project" value="InterPro"/>
</dbReference>
<comment type="subcellular location">
    <subcellularLocation>
        <location evidence="1">Bacterial flagellum basal body</location>
    </subcellularLocation>
    <subcellularLocation>
        <location evidence="2">Cell membrane</location>
        <topology evidence="2">Peripheral membrane protein</topology>
    </subcellularLocation>
</comment>
<gene>
    <name evidence="12" type="ORF">Tpal_2780</name>
</gene>
<protein>
    <recommendedName>
        <fullName evidence="4 10">Flagellar motor switch protein FliM</fullName>
    </recommendedName>
</protein>
<dbReference type="RefSeq" id="WP_087034274.1">
    <property type="nucleotide sequence ID" value="NZ_FJNE01000013.1"/>
</dbReference>
<dbReference type="GO" id="GO:0050918">
    <property type="term" value="P:positive chemotaxis"/>
    <property type="evidence" value="ECO:0007669"/>
    <property type="project" value="TreeGrafter"/>
</dbReference>
<dbReference type="PIRSF" id="PIRSF002888">
    <property type="entry name" value="FliM"/>
    <property type="match status" value="1"/>
</dbReference>
<keyword evidence="12" id="KW-0282">Flagellum</keyword>
<keyword evidence="5" id="KW-1003">Cell membrane</keyword>
<evidence type="ECO:0000313" key="12">
    <source>
        <dbReference type="EMBL" id="CZR02706.1"/>
    </source>
</evidence>
<dbReference type="SUPFAM" id="SSF103039">
    <property type="entry name" value="CheC-like"/>
    <property type="match status" value="1"/>
</dbReference>
<keyword evidence="7" id="KW-0283">Flagellar rotation</keyword>
<dbReference type="Proteomes" id="UP000242754">
    <property type="component" value="Unassembled WGS sequence"/>
</dbReference>
<sequence length="331" mass="37120">MNEVLTQQEIDALLASVESGELDVNVAEEKEQVKVRSHDFKRPARLSKEYMTTLTMIFEEYAKIAGNLLATQVRTTAEMRLAAIEQVSFEEFLHAIPSFTLMGIFQSHPQAGMQIVEINSRLCSQLVELLCGSSDAKLAAQENAKANFTDIEMAILEEVVQNFGQSFQTAFHDIVALEVKMETMETNAQWLQTMSPNEPVIMSTFIIELLGQQTHVNLCVPYVFFEGILEKLSFRNWFDSGKTTNPSEQESLNKSLQSVPVSIEVLLGETEITMENFLQLELGDIIPLDKHISEPLVMSIEKSPYYLVKPGVVGKKMAVEVLQYIGGEAEE</sequence>
<keyword evidence="12" id="KW-0966">Cell projection</keyword>
<dbReference type="InterPro" id="IPR001543">
    <property type="entry name" value="FliN-like_C"/>
</dbReference>
<organism evidence="12 13">
    <name type="scientific">Trichococcus palustris</name>
    <dbReference type="NCBI Taxonomy" id="140314"/>
    <lineage>
        <taxon>Bacteria</taxon>
        <taxon>Bacillati</taxon>
        <taxon>Bacillota</taxon>
        <taxon>Bacilli</taxon>
        <taxon>Lactobacillales</taxon>
        <taxon>Carnobacteriaceae</taxon>
        <taxon>Trichococcus</taxon>
    </lineage>
</organism>
<dbReference type="PANTHER" id="PTHR30034">
    <property type="entry name" value="FLAGELLAR MOTOR SWITCH PROTEIN FLIM"/>
    <property type="match status" value="1"/>
</dbReference>
<dbReference type="OrthoDB" id="9806941at2"/>
<dbReference type="InterPro" id="IPR036429">
    <property type="entry name" value="SpoA-like_sf"/>
</dbReference>
<comment type="similarity">
    <text evidence="3">Belongs to the FliM family.</text>
</comment>
<evidence type="ECO:0000256" key="10">
    <source>
        <dbReference type="NCBIfam" id="TIGR01397"/>
    </source>
</evidence>